<gene>
    <name evidence="7" type="ORF">SAMN05421773_11328</name>
</gene>
<dbReference type="GO" id="GO:0005524">
    <property type="term" value="F:ATP binding"/>
    <property type="evidence" value="ECO:0007669"/>
    <property type="project" value="UniProtKB-UniRule"/>
</dbReference>
<dbReference type="PANTHER" id="PTHR43585:SF2">
    <property type="entry name" value="ATP-GRASP ENZYME FSQD"/>
    <property type="match status" value="1"/>
</dbReference>
<evidence type="ECO:0000259" key="6">
    <source>
        <dbReference type="PROSITE" id="PS50975"/>
    </source>
</evidence>
<name>A0A1I1RNR0_9ACTN</name>
<dbReference type="InterPro" id="IPR013815">
    <property type="entry name" value="ATP_grasp_subdomain_1"/>
</dbReference>
<dbReference type="AlphaFoldDB" id="A0A1I1RNR0"/>
<dbReference type="GO" id="GO:0016874">
    <property type="term" value="F:ligase activity"/>
    <property type="evidence" value="ECO:0007669"/>
    <property type="project" value="UniProtKB-KW"/>
</dbReference>
<feature type="region of interest" description="Disordered" evidence="5">
    <location>
        <begin position="362"/>
        <end position="390"/>
    </location>
</feature>
<dbReference type="Pfam" id="PF13535">
    <property type="entry name" value="ATP-grasp_4"/>
    <property type="match status" value="1"/>
</dbReference>
<dbReference type="GO" id="GO:0046872">
    <property type="term" value="F:metal ion binding"/>
    <property type="evidence" value="ECO:0007669"/>
    <property type="project" value="InterPro"/>
</dbReference>
<dbReference type="InterPro" id="IPR052032">
    <property type="entry name" value="ATP-dep_AA_Ligase"/>
</dbReference>
<dbReference type="Gene3D" id="3.30.1490.20">
    <property type="entry name" value="ATP-grasp fold, A domain"/>
    <property type="match status" value="1"/>
</dbReference>
<organism evidence="7 8">
    <name type="scientific">Streptomyces aidingensis</name>
    <dbReference type="NCBI Taxonomy" id="910347"/>
    <lineage>
        <taxon>Bacteria</taxon>
        <taxon>Bacillati</taxon>
        <taxon>Actinomycetota</taxon>
        <taxon>Actinomycetes</taxon>
        <taxon>Kitasatosporales</taxon>
        <taxon>Streptomycetaceae</taxon>
        <taxon>Streptomyces</taxon>
    </lineage>
</organism>
<proteinExistence type="predicted"/>
<evidence type="ECO:0000313" key="7">
    <source>
        <dbReference type="EMBL" id="SFD32100.1"/>
    </source>
</evidence>
<dbReference type="PROSITE" id="PS50975">
    <property type="entry name" value="ATP_GRASP"/>
    <property type="match status" value="1"/>
</dbReference>
<dbReference type="PANTHER" id="PTHR43585">
    <property type="entry name" value="FUMIPYRROLE BIOSYNTHESIS PROTEIN C"/>
    <property type="match status" value="1"/>
</dbReference>
<feature type="domain" description="ATP-grasp" evidence="6">
    <location>
        <begin position="122"/>
        <end position="311"/>
    </location>
</feature>
<dbReference type="Gene3D" id="3.30.470.20">
    <property type="entry name" value="ATP-grasp fold, B domain"/>
    <property type="match status" value="1"/>
</dbReference>
<dbReference type="STRING" id="910347.SAMN05421773_11328"/>
<keyword evidence="2 4" id="KW-0547">Nucleotide-binding</keyword>
<evidence type="ECO:0000256" key="2">
    <source>
        <dbReference type="ARBA" id="ARBA00022741"/>
    </source>
</evidence>
<evidence type="ECO:0000256" key="5">
    <source>
        <dbReference type="SAM" id="MobiDB-lite"/>
    </source>
</evidence>
<keyword evidence="1" id="KW-0436">Ligase</keyword>
<protein>
    <submittedName>
        <fullName evidence="7">ATP-grasp domain-containing protein</fullName>
    </submittedName>
</protein>
<dbReference type="SUPFAM" id="SSF56059">
    <property type="entry name" value="Glutathione synthetase ATP-binding domain-like"/>
    <property type="match status" value="1"/>
</dbReference>
<evidence type="ECO:0000256" key="3">
    <source>
        <dbReference type="ARBA" id="ARBA00022840"/>
    </source>
</evidence>
<keyword evidence="3 4" id="KW-0067">ATP-binding</keyword>
<dbReference type="OrthoDB" id="6964321at2"/>
<accession>A0A1I1RNR0</accession>
<reference evidence="7 8" key="1">
    <citation type="submission" date="2016-10" db="EMBL/GenBank/DDBJ databases">
        <authorList>
            <person name="de Groot N.N."/>
        </authorList>
    </citation>
    <scope>NUCLEOTIDE SEQUENCE [LARGE SCALE GENOMIC DNA]</scope>
    <source>
        <strain evidence="7 8">CGMCC 4.5739</strain>
    </source>
</reference>
<evidence type="ECO:0000313" key="8">
    <source>
        <dbReference type="Proteomes" id="UP000199207"/>
    </source>
</evidence>
<dbReference type="Proteomes" id="UP000199207">
    <property type="component" value="Unassembled WGS sequence"/>
</dbReference>
<sequence>MAPRTPTAILLSPTPAMVRAARDAGARSLVLAPDLSAPPVREAVLAADDAIAVDWCNHPRLLAAIGHFSDTPQRIPAPGRRASVFGFDEAGALVAARANEALGLPGNPHAAVAYLTDKAALRDRVNRLAATPVRFERCDRAAGLVPAAERVGFPCVVKPRTGSAGQDVHMLHGAAEAHALARQSAPDAALIVEEYLAGPEFTVEAHSRAGRHTLLAVSRTHTTGAPDCVVTGHDLPARLGGRLHEEIAALVEITLDAAGHRHGPSSTEIIITGRGPALVESHAHPASDRMGELLALATGTDPYALAYTTVLDLPRPAYQSHHRRYAAVRYLPPVAGRTPDPGRLAAVRAVPGVISVEPPVCPPPPDSHAPAASSRVAGHGAITATADSPQDLSRVLREIQDRLRDTALASSKEEELSAV</sequence>
<dbReference type="Gene3D" id="3.40.50.20">
    <property type="match status" value="1"/>
</dbReference>
<evidence type="ECO:0000256" key="4">
    <source>
        <dbReference type="PROSITE-ProRule" id="PRU00409"/>
    </source>
</evidence>
<dbReference type="RefSeq" id="WP_093840498.1">
    <property type="nucleotide sequence ID" value="NZ_FOLM01000013.1"/>
</dbReference>
<keyword evidence="8" id="KW-1185">Reference proteome</keyword>
<evidence type="ECO:0000256" key="1">
    <source>
        <dbReference type="ARBA" id="ARBA00022598"/>
    </source>
</evidence>
<dbReference type="EMBL" id="FOLM01000013">
    <property type="protein sequence ID" value="SFD32100.1"/>
    <property type="molecule type" value="Genomic_DNA"/>
</dbReference>
<dbReference type="InterPro" id="IPR011761">
    <property type="entry name" value="ATP-grasp"/>
</dbReference>